<sequence length="342" mass="37644">MIPYQHVLSHNGRIKETVPSGLVALFVGATSGIGQAALQILGAQLPNASVYIVGRSEAMFESDVDGLRVRNPEAKVVLIEAQISLLREVDRVCEQILASEEKLDLLYMSPGYLGFGGPHYTEEGLDLCFVLSVYARARFVQRLLPLMAAAEHPRVLSVLAGGQERALWTADNDLDLRQDGGRHYTVLRAVSQVTTLHTLNLAHLASQNPHIAFIHVYPGLVDTGMHFVLLKSLGPGGGLLAHAIDAVRKRFMAIPVERSGQWQAFHALSSRFPSREMIITGQYDANDCAQCHVLHSGLYLVGAKGESCTNAAVLQSDVVRAWQRRSWQFVEDTFQRALQKRS</sequence>
<dbReference type="AlphaFoldDB" id="A0A6G1LK63"/>
<dbReference type="PANTHER" id="PTHR47534:SF3">
    <property type="entry name" value="ALCOHOL DEHYDROGENASE-LIKE C-TERMINAL DOMAIN-CONTAINING PROTEIN"/>
    <property type="match status" value="1"/>
</dbReference>
<gene>
    <name evidence="2" type="ORF">EJ03DRAFT_265274</name>
</gene>
<dbReference type="OrthoDB" id="2898509at2759"/>
<dbReference type="SUPFAM" id="SSF51735">
    <property type="entry name" value="NAD(P)-binding Rossmann-fold domains"/>
    <property type="match status" value="1"/>
</dbReference>
<dbReference type="Pfam" id="PF00106">
    <property type="entry name" value="adh_short"/>
    <property type="match status" value="1"/>
</dbReference>
<keyword evidence="3" id="KW-1185">Reference proteome</keyword>
<evidence type="ECO:0000313" key="3">
    <source>
        <dbReference type="Proteomes" id="UP000799436"/>
    </source>
</evidence>
<proteinExistence type="predicted"/>
<dbReference type="EMBL" id="ML995811">
    <property type="protein sequence ID" value="KAF2773331.1"/>
    <property type="molecule type" value="Genomic_DNA"/>
</dbReference>
<protein>
    <recommendedName>
        <fullName evidence="4">NAD(P)-binding protein</fullName>
    </recommendedName>
</protein>
<reference evidence="2" key="1">
    <citation type="journal article" date="2020" name="Stud. Mycol.">
        <title>101 Dothideomycetes genomes: a test case for predicting lifestyles and emergence of pathogens.</title>
        <authorList>
            <person name="Haridas S."/>
            <person name="Albert R."/>
            <person name="Binder M."/>
            <person name="Bloem J."/>
            <person name="Labutti K."/>
            <person name="Salamov A."/>
            <person name="Andreopoulos B."/>
            <person name="Baker S."/>
            <person name="Barry K."/>
            <person name="Bills G."/>
            <person name="Bluhm B."/>
            <person name="Cannon C."/>
            <person name="Castanera R."/>
            <person name="Culley D."/>
            <person name="Daum C."/>
            <person name="Ezra D."/>
            <person name="Gonzalez J."/>
            <person name="Henrissat B."/>
            <person name="Kuo A."/>
            <person name="Liang C."/>
            <person name="Lipzen A."/>
            <person name="Lutzoni F."/>
            <person name="Magnuson J."/>
            <person name="Mondo S."/>
            <person name="Nolan M."/>
            <person name="Ohm R."/>
            <person name="Pangilinan J."/>
            <person name="Park H.-J."/>
            <person name="Ramirez L."/>
            <person name="Alfaro M."/>
            <person name="Sun H."/>
            <person name="Tritt A."/>
            <person name="Yoshinaga Y."/>
            <person name="Zwiers L.-H."/>
            <person name="Turgeon B."/>
            <person name="Goodwin S."/>
            <person name="Spatafora J."/>
            <person name="Crous P."/>
            <person name="Grigoriev I."/>
        </authorList>
    </citation>
    <scope>NUCLEOTIDE SEQUENCE</scope>
    <source>
        <strain evidence="2">CBS 116005</strain>
    </source>
</reference>
<dbReference type="InterPro" id="IPR036291">
    <property type="entry name" value="NAD(P)-bd_dom_sf"/>
</dbReference>
<name>A0A6G1LK63_9PEZI</name>
<dbReference type="PANTHER" id="PTHR47534">
    <property type="entry name" value="YALI0E05731P"/>
    <property type="match status" value="1"/>
</dbReference>
<organism evidence="2 3">
    <name type="scientific">Teratosphaeria nubilosa</name>
    <dbReference type="NCBI Taxonomy" id="161662"/>
    <lineage>
        <taxon>Eukaryota</taxon>
        <taxon>Fungi</taxon>
        <taxon>Dikarya</taxon>
        <taxon>Ascomycota</taxon>
        <taxon>Pezizomycotina</taxon>
        <taxon>Dothideomycetes</taxon>
        <taxon>Dothideomycetidae</taxon>
        <taxon>Mycosphaerellales</taxon>
        <taxon>Teratosphaeriaceae</taxon>
        <taxon>Teratosphaeria</taxon>
    </lineage>
</organism>
<evidence type="ECO:0000313" key="2">
    <source>
        <dbReference type="EMBL" id="KAF2773331.1"/>
    </source>
</evidence>
<keyword evidence="1" id="KW-0560">Oxidoreductase</keyword>
<dbReference type="Gene3D" id="3.40.50.720">
    <property type="entry name" value="NAD(P)-binding Rossmann-like Domain"/>
    <property type="match status" value="1"/>
</dbReference>
<dbReference type="InterPro" id="IPR052228">
    <property type="entry name" value="Sec_Metab_Biosynth_Oxidored"/>
</dbReference>
<dbReference type="InterPro" id="IPR002347">
    <property type="entry name" value="SDR_fam"/>
</dbReference>
<dbReference type="GO" id="GO:0016491">
    <property type="term" value="F:oxidoreductase activity"/>
    <property type="evidence" value="ECO:0007669"/>
    <property type="project" value="UniProtKB-KW"/>
</dbReference>
<evidence type="ECO:0000256" key="1">
    <source>
        <dbReference type="ARBA" id="ARBA00023002"/>
    </source>
</evidence>
<dbReference type="Proteomes" id="UP000799436">
    <property type="component" value="Unassembled WGS sequence"/>
</dbReference>
<accession>A0A6G1LK63</accession>
<evidence type="ECO:0008006" key="4">
    <source>
        <dbReference type="Google" id="ProtNLM"/>
    </source>
</evidence>